<name>A0A158PNR6_ANISI</name>
<evidence type="ECO:0000256" key="3">
    <source>
        <dbReference type="ARBA" id="ARBA00009385"/>
    </source>
</evidence>
<evidence type="ECO:0000256" key="11">
    <source>
        <dbReference type="PROSITE-ProRule" id="PRU00076"/>
    </source>
</evidence>
<dbReference type="InterPro" id="IPR002049">
    <property type="entry name" value="LE_dom"/>
</dbReference>
<dbReference type="Pfam" id="PF25021">
    <property type="entry name" value="TEN_NHL"/>
    <property type="match status" value="1"/>
</dbReference>
<dbReference type="InterPro" id="IPR057627">
    <property type="entry name" value="FN-plug_TEN1-4"/>
</dbReference>
<evidence type="ECO:0000256" key="4">
    <source>
        <dbReference type="ARBA" id="ARBA00022475"/>
    </source>
</evidence>
<dbReference type="Pfam" id="PF24329">
    <property type="entry name" value="FN-plug_TEN1-4"/>
    <property type="match status" value="1"/>
</dbReference>
<feature type="disulfide bond" evidence="11">
    <location>
        <begin position="567"/>
        <end position="576"/>
    </location>
</feature>
<keyword evidence="7" id="KW-0677">Repeat</keyword>
<comment type="subcellular location">
    <subcellularLocation>
        <location evidence="2">Cell membrane</location>
    </subcellularLocation>
    <subcellularLocation>
        <location evidence="1">Membrane</location>
        <topology evidence="1">Single-pass membrane protein</topology>
    </subcellularLocation>
</comment>
<keyword evidence="6 13" id="KW-0812">Transmembrane</keyword>
<dbReference type="EMBL" id="UYRR01031148">
    <property type="protein sequence ID" value="VDK46754.1"/>
    <property type="molecule type" value="Genomic_DNA"/>
</dbReference>
<accession>A0A158PNR6</accession>
<protein>
    <submittedName>
        <fullName evidence="17">Teneurin-1 (inferred by orthology to a C. elegans protein)</fullName>
    </submittedName>
</protein>
<evidence type="ECO:0000256" key="13">
    <source>
        <dbReference type="SAM" id="Phobius"/>
    </source>
</evidence>
<evidence type="ECO:0000256" key="7">
    <source>
        <dbReference type="ARBA" id="ARBA00022737"/>
    </source>
</evidence>
<dbReference type="Gene3D" id="2.10.25.10">
    <property type="entry name" value="Laminin"/>
    <property type="match status" value="4"/>
</dbReference>
<evidence type="ECO:0000256" key="9">
    <source>
        <dbReference type="ARBA" id="ARBA00023136"/>
    </source>
</evidence>
<organism evidence="17">
    <name type="scientific">Anisakis simplex</name>
    <name type="common">Herring worm</name>
    <dbReference type="NCBI Taxonomy" id="6269"/>
    <lineage>
        <taxon>Eukaryota</taxon>
        <taxon>Metazoa</taxon>
        <taxon>Ecdysozoa</taxon>
        <taxon>Nematoda</taxon>
        <taxon>Chromadorea</taxon>
        <taxon>Rhabditida</taxon>
        <taxon>Spirurina</taxon>
        <taxon>Ascaridomorpha</taxon>
        <taxon>Ascaridoidea</taxon>
        <taxon>Anisakidae</taxon>
        <taxon>Anisakis</taxon>
        <taxon>Anisakis simplex complex</taxon>
    </lineage>
</organism>
<dbReference type="GO" id="GO:0005886">
    <property type="term" value="C:plasma membrane"/>
    <property type="evidence" value="ECO:0007669"/>
    <property type="project" value="UniProtKB-SubCell"/>
</dbReference>
<feature type="region of interest" description="Disordered" evidence="12">
    <location>
        <begin position="117"/>
        <end position="145"/>
    </location>
</feature>
<dbReference type="Proteomes" id="UP000267096">
    <property type="component" value="Unassembled WGS sequence"/>
</dbReference>
<dbReference type="CDD" id="cd00055">
    <property type="entry name" value="EGF_Lam"/>
    <property type="match status" value="1"/>
</dbReference>
<dbReference type="InterPro" id="IPR056820">
    <property type="entry name" value="TEN_TTR-like"/>
</dbReference>
<dbReference type="Pfam" id="PF25024">
    <property type="entry name" value="EGF_TEN"/>
    <property type="match status" value="1"/>
</dbReference>
<dbReference type="Gene3D" id="2.180.10.10">
    <property type="entry name" value="RHS repeat-associated core"/>
    <property type="match status" value="2"/>
</dbReference>
<evidence type="ECO:0000313" key="17">
    <source>
        <dbReference type="WBParaSite" id="ASIM_0001270801-mRNA-1"/>
    </source>
</evidence>
<dbReference type="InterPro" id="IPR056823">
    <property type="entry name" value="TEN-like_YD-shell"/>
</dbReference>
<feature type="disulfide bond" evidence="11">
    <location>
        <begin position="546"/>
        <end position="556"/>
    </location>
</feature>
<evidence type="ECO:0000313" key="16">
    <source>
        <dbReference type="Proteomes" id="UP000267096"/>
    </source>
</evidence>
<evidence type="ECO:0000259" key="14">
    <source>
        <dbReference type="PROSITE" id="PS50026"/>
    </source>
</evidence>
<evidence type="ECO:0000256" key="6">
    <source>
        <dbReference type="ARBA" id="ARBA00022692"/>
    </source>
</evidence>
<dbReference type="Pfam" id="PF25023">
    <property type="entry name" value="TEN_YD-shell"/>
    <property type="match status" value="1"/>
</dbReference>
<dbReference type="Pfam" id="PF25020">
    <property type="entry name" value="TTR_TEN1-4"/>
    <property type="match status" value="1"/>
</dbReference>
<evidence type="ECO:0000256" key="2">
    <source>
        <dbReference type="ARBA" id="ARBA00004236"/>
    </source>
</evidence>
<dbReference type="SMART" id="SM00181">
    <property type="entry name" value="EGF"/>
    <property type="match status" value="6"/>
</dbReference>
<evidence type="ECO:0000256" key="1">
    <source>
        <dbReference type="ARBA" id="ARBA00004167"/>
    </source>
</evidence>
<feature type="disulfide bond" evidence="11">
    <location>
        <begin position="367"/>
        <end position="376"/>
    </location>
</feature>
<reference evidence="15 16" key="2">
    <citation type="submission" date="2018-11" db="EMBL/GenBank/DDBJ databases">
        <authorList>
            <consortium name="Pathogen Informatics"/>
        </authorList>
    </citation>
    <scope>NUCLEOTIDE SEQUENCE [LARGE SCALE GENOMIC DNA]</scope>
</reference>
<feature type="domain" description="EGF-like" evidence="14">
    <location>
        <begin position="542"/>
        <end position="577"/>
    </location>
</feature>
<dbReference type="PROSITE" id="PS01186">
    <property type="entry name" value="EGF_2"/>
    <property type="match status" value="3"/>
</dbReference>
<dbReference type="InterPro" id="IPR000742">
    <property type="entry name" value="EGF"/>
</dbReference>
<keyword evidence="4" id="KW-1003">Cell membrane</keyword>
<evidence type="ECO:0000256" key="5">
    <source>
        <dbReference type="ARBA" id="ARBA00022536"/>
    </source>
</evidence>
<keyword evidence="5 11" id="KW-0245">EGF-like domain</keyword>
<comment type="caution">
    <text evidence="11">Lacks conserved residue(s) required for the propagation of feature annotation.</text>
</comment>
<dbReference type="PROSITE" id="PS50026">
    <property type="entry name" value="EGF_3"/>
    <property type="match status" value="2"/>
</dbReference>
<evidence type="ECO:0000313" key="15">
    <source>
        <dbReference type="EMBL" id="VDK46754.1"/>
    </source>
</evidence>
<reference evidence="17" key="1">
    <citation type="submission" date="2016-04" db="UniProtKB">
        <authorList>
            <consortium name="WormBaseParasite"/>
        </authorList>
    </citation>
    <scope>IDENTIFICATION</scope>
</reference>
<feature type="compositionally biased region" description="Low complexity" evidence="12">
    <location>
        <begin position="117"/>
        <end position="138"/>
    </location>
</feature>
<keyword evidence="16" id="KW-1185">Reference proteome</keyword>
<dbReference type="InterPro" id="IPR028916">
    <property type="entry name" value="Tox-GHH_dom"/>
</dbReference>
<dbReference type="Pfam" id="PF15636">
    <property type="entry name" value="Tox-GHH"/>
    <property type="match status" value="1"/>
</dbReference>
<keyword evidence="9 13" id="KW-0472">Membrane</keyword>
<dbReference type="InterPro" id="IPR056822">
    <property type="entry name" value="TEN_NHL"/>
</dbReference>
<sequence length="2529" mass="282016">MNFRSCGMPMSGLGVKSSGNGRSCRFGPSLIKDSKEGVVEYELKKSTMQSYMNGNSSSTREKKPLSRFCTWRTLAICLFLSLALLSFIILLYFIEISVLLSGDASRHVYVHSARSAFSSSSSSTSSGSSSTRSHSPGPAGSGSDSELIRLKSAQNQEVSSLQIPHQQSLPESFEIGETIHGQLPPGVIVYTKFSLQRDSRIAFNVSVGPKAQLVIYGRQTALPSPAVHDFSDIVRADRLPIPSELIQERFRRSTSQPFPLPQSLILQLLRSAILTHYLLAGRWHLGFLNDGPQSEDIRLSVGVAAEQLEDGDEERRDDCRFDCTGRGECKDGKCHCFAGYSGAYCEESSCPVLCSGNGLFSGGQCVCHEGYKGADCDLLAHWCVEPNCNGHGICNQQGNAHGVCVNGQCWCEFGYRGESCEETFSVRSLCDTSVLETVSDGDTQITGESLDADAACNGRGRVHATTQKCLCIPGYHGEKCELARCEVECVHGECGDGVCLCENGWTGVNCLEKECLPGCEQKGLCKNGTCICHKGWNGENCHIPGCPNNCNNNGECKMFNDEWKCGCDSSHFGDDCLLPIEIDCDDGIDNDNDGLVDCEDSECCTERSCASNQMCTTVAQPRDVLLRTLPSVNANFYQQIKFLVQPDSVQRYADERQFNESLVSVIRGRVVSQDGSPLTGVRVAEARHPPLTGFTLSRSEEGGGAFDILVNGGRMVTLQFMRKPFDKIERSFYVPWNEIVYVGDIQMHLGSQNAFTSSDHPLNERCRILYASHTIEPSLFPSWLTNQYSGHIASSKSSTQSSQQASQILVDSRTAFDSVHIPGTTDVFLVYDSSRAERYRSSLIMELLPEKVPKLLRLVHVRVNIGGSHFSEVFAAKPNLTYTFLWEQTNVYIQTVSGLTNAKVSIGYEYENCGHEAIVWIQRNVKLEGRKASRFNLGVWTLNIHHHYDVINNVLEKGDGSKLYLDEAPQILTTLVGGDQQRPITCPFCSEPSSSARLFRPEALCVGSDGSLYIGDYNLIRKLTPLRQLVTVLELSISDTAHPYYMAVDPETDLLHISLPLRRQVWQIKKDVNGELTTNYNVLVGDGSSCADQTQSCGDDGPADMAQLTFPKGIAFDHDGNLYIADSRRIRVVNREKHIKTLVTDSSYGPRPCVSDITDLSKLKLEWPTSLAMDSERGELLVLDSSLIYRISLVSKSAHVIAGSLPECEHLENIIGEVLPSRPLLDARAIAIGSDSTIYVVESNSKRLNQVRAITPDGRIRVVIGHSSKCDCDRVNCPCESEAPTIASSAFLHSPSAVAIDPSGTLYVTDQGNFKVKILQKVRARYDDISRQFRIHSAHTNEVYFFNRNGLHISTRSLLSGQTLYNFTYNVDTNLGRLTQITGAGGYALRLRRINDTETVLESSNGLRTILTFDAFDGTLQTVTLPSTDEIQFSYLPGQFLRSKEIDQRIWLYEYDEWGRVRALVTPSGSRFSIRTQSLRRGLLQTSVDLNDRPYSTFAFSPNEFSESGVEERHAILLDEGLIVDSGGYRSHYESVSHPLLEHYESAILKRKITLAASVEPAHRELNMRFEWRGYVRRRDLSTLRSARYQQASLGIDGAHKRILQVNGRNIFTIEFDRDKRTDRIRNSADEEFLSIQYNEAGQMVSIVAQGRPRLAPLTAIYDGFGRQKRIAWGNATLDFTYDRQNRITQSAMGPAANLLTRKFSYNKDSLQTPSTVQLPSGEKYRWRYDPIGAVASLKSPSGEIHYFAEYASPSRRLRYRNAPFVNDSFVAAFDDEHNLIEYTTPDGFHSLSIRHDLFGRIKQISADADNVFMQYPEFNGGIEPTQIVSNSLRKRIARQGPLVISVREEHSDMSYANKRFAESSAFFSYEYDDLFRMISMTANFDGLLMEPIRCEYDSRDGRITKLHHFSLLRDGIVKRILGQTLVIESRRSEQGVEISRKVMVGDLRVAEVIVGRDLVGRLESVEWSVFGEKRPLEKRTYNIDGQLTQLTMGEDESRRWTLHYDLDGRLKAVNDRKLTLSAGGVPKSFDQLVYEVDGNGWTSRRGNALFEIDVMGRIRRVVEPGLMDIEYGYDEQSRVVWRRVGDQTLQRFFYAYPHKPQLISHFTSSSGDAISVILYDDDDIPISMHRAGSTYAIVTDADGSVRFIFGPDGALVKEVIHDALGATVLDSDPTFYFPLGYLSEFDDTLTGIVLIGPERRPLDTFIGRLMSTTPKFVSSNLDAFAPETEADPFRLTATKALQPNVIPIDINEWTEMSGFWLPEAVPSTRVTQRWNSPMDVCDVSRSHALSAALCSLSAKTVHFSQFLTLSTSGVLPPFQYPSRAIAPRASYATVDSVGFRGLLFANLSSSSSAKVNAVMSLQQPADGLNLLNSLLNKSSLVHTDDFGLVSSSATVSETHFATPSAIQPEATYADLTNLYNISMRENELILIVGKSSINFHFGTDADHVRAELIRYQTELIESQLWERELQAVRSGINGRRHYWNDPEKSELMTKGVVSQYDCVFHPGDSIPLLSNLNLWIFDRSRSRR</sequence>
<dbReference type="Pfam" id="PF23093">
    <property type="entry name" value="GBD_Tenm3"/>
    <property type="match status" value="1"/>
</dbReference>
<dbReference type="FunFam" id="2.10.25.10:FF:000013">
    <property type="entry name" value="Teneurin transmembrane protein 4"/>
    <property type="match status" value="1"/>
</dbReference>
<dbReference type="InterPro" id="IPR011042">
    <property type="entry name" value="6-blade_b-propeller_TolB-like"/>
</dbReference>
<dbReference type="InterPro" id="IPR051216">
    <property type="entry name" value="Teneurin"/>
</dbReference>
<evidence type="ECO:0000256" key="8">
    <source>
        <dbReference type="ARBA" id="ARBA00022989"/>
    </source>
</evidence>
<dbReference type="PANTHER" id="PTHR11219:SF69">
    <property type="entry name" value="TENEURIN-A"/>
    <property type="match status" value="1"/>
</dbReference>
<dbReference type="GO" id="GO:0008045">
    <property type="term" value="P:motor neuron axon guidance"/>
    <property type="evidence" value="ECO:0007669"/>
    <property type="project" value="TreeGrafter"/>
</dbReference>
<dbReference type="InterPro" id="IPR057629">
    <property type="entry name" value="Teneurin1-4_GBD"/>
</dbReference>
<comment type="similarity">
    <text evidence="3">Belongs to the tenascin family. Teneurin subfamily.</text>
</comment>
<evidence type="ECO:0000256" key="12">
    <source>
        <dbReference type="SAM" id="MobiDB-lite"/>
    </source>
</evidence>
<dbReference type="SUPFAM" id="SSF63829">
    <property type="entry name" value="Calcium-dependent phosphotriesterase"/>
    <property type="match status" value="1"/>
</dbReference>
<dbReference type="Gene3D" id="2.120.10.30">
    <property type="entry name" value="TolB, C-terminal domain"/>
    <property type="match status" value="2"/>
</dbReference>
<dbReference type="WBParaSite" id="ASIM_0001270801-mRNA-1">
    <property type="protein sequence ID" value="ASIM_0001270801-mRNA-1"/>
    <property type="gene ID" value="ASIM_0001270801"/>
</dbReference>
<dbReference type="PANTHER" id="PTHR11219">
    <property type="entry name" value="TENEURIN AND N-ACETYLGLUCOSAMINE-1-PHOSPHODIESTER ALPHA-N-ACETYLGLUCOSAMINIDASE"/>
    <property type="match status" value="1"/>
</dbReference>
<dbReference type="PROSITE" id="PS00022">
    <property type="entry name" value="EGF_1"/>
    <property type="match status" value="4"/>
</dbReference>
<feature type="domain" description="EGF-like" evidence="14">
    <location>
        <begin position="341"/>
        <end position="377"/>
    </location>
</feature>
<feature type="transmembrane region" description="Helical" evidence="13">
    <location>
        <begin position="69"/>
        <end position="94"/>
    </location>
</feature>
<gene>
    <name evidence="15" type="ORF">ASIM_LOCUS12174</name>
</gene>
<evidence type="ECO:0000256" key="10">
    <source>
        <dbReference type="ARBA" id="ARBA00023157"/>
    </source>
</evidence>
<dbReference type="OrthoDB" id="442731at2759"/>
<keyword evidence="10 11" id="KW-1015">Disulfide bond</keyword>
<proteinExistence type="inferred from homology"/>
<keyword evidence="8 13" id="KW-1133">Transmembrane helix</keyword>